<dbReference type="OrthoDB" id="2735536at2759"/>
<dbReference type="STRING" id="1353952.A0A165FJZ4"/>
<dbReference type="FunCoup" id="A0A165FJZ4">
    <property type="interactions" value="50"/>
</dbReference>
<comment type="similarity">
    <text evidence="2">Belongs to the NAD(P)-dependent epimerase/dehydratase family. Dihydroflavonol-4-reductase subfamily.</text>
</comment>
<dbReference type="GO" id="GO:0016616">
    <property type="term" value="F:oxidoreductase activity, acting on the CH-OH group of donors, NAD or NADP as acceptor"/>
    <property type="evidence" value="ECO:0007669"/>
    <property type="project" value="TreeGrafter"/>
</dbReference>
<evidence type="ECO:0000256" key="2">
    <source>
        <dbReference type="ARBA" id="ARBA00023445"/>
    </source>
</evidence>
<dbReference type="PANTHER" id="PTHR10366">
    <property type="entry name" value="NAD DEPENDENT EPIMERASE/DEHYDRATASE"/>
    <property type="match status" value="1"/>
</dbReference>
<reference evidence="4 5" key="1">
    <citation type="journal article" date="2016" name="Mol. Biol. Evol.">
        <title>Comparative Genomics of Early-Diverging Mushroom-Forming Fungi Provides Insights into the Origins of Lignocellulose Decay Capabilities.</title>
        <authorList>
            <person name="Nagy L.G."/>
            <person name="Riley R."/>
            <person name="Tritt A."/>
            <person name="Adam C."/>
            <person name="Daum C."/>
            <person name="Floudas D."/>
            <person name="Sun H."/>
            <person name="Yadav J.S."/>
            <person name="Pangilinan J."/>
            <person name="Larsson K.H."/>
            <person name="Matsuura K."/>
            <person name="Barry K."/>
            <person name="Labutti K."/>
            <person name="Kuo R."/>
            <person name="Ohm R.A."/>
            <person name="Bhattacharya S.S."/>
            <person name="Shirouzu T."/>
            <person name="Yoshinaga Y."/>
            <person name="Martin F.M."/>
            <person name="Grigoriev I.V."/>
            <person name="Hibbett D.S."/>
        </authorList>
    </citation>
    <scope>NUCLEOTIDE SEQUENCE [LARGE SCALE GENOMIC DNA]</scope>
    <source>
        <strain evidence="4 5">HHB12733</strain>
    </source>
</reference>
<name>A0A165FJZ4_9BASI</name>
<dbReference type="InterPro" id="IPR001509">
    <property type="entry name" value="Epimerase_deHydtase"/>
</dbReference>
<dbReference type="InParanoid" id="A0A165FJZ4"/>
<dbReference type="InterPro" id="IPR050425">
    <property type="entry name" value="NAD(P)_dehydrat-like"/>
</dbReference>
<dbReference type="InterPro" id="IPR036291">
    <property type="entry name" value="NAD(P)-bd_dom_sf"/>
</dbReference>
<dbReference type="SUPFAM" id="SSF51735">
    <property type="entry name" value="NAD(P)-binding Rossmann-fold domains"/>
    <property type="match status" value="1"/>
</dbReference>
<accession>A0A165FJZ4</accession>
<dbReference type="Gene3D" id="3.40.50.720">
    <property type="entry name" value="NAD(P)-binding Rossmann-like Domain"/>
    <property type="match status" value="1"/>
</dbReference>
<evidence type="ECO:0000256" key="1">
    <source>
        <dbReference type="ARBA" id="ARBA00023002"/>
    </source>
</evidence>
<protein>
    <submittedName>
        <fullName evidence="4">NAD(P)-binding protein</fullName>
    </submittedName>
</protein>
<evidence type="ECO:0000313" key="4">
    <source>
        <dbReference type="EMBL" id="KZT56863.1"/>
    </source>
</evidence>
<dbReference type="AlphaFoldDB" id="A0A165FJZ4"/>
<keyword evidence="5" id="KW-1185">Reference proteome</keyword>
<proteinExistence type="inferred from homology"/>
<sequence length="339" mass="37294">MAPTVFITGASGFVGTCTTLELVKQGYKVKAAARGIEHASAHFAAKYPEEAKSVEWTPISSITDLEAMTAAAAGCDYMLHLASPYILKIEDNVRDMLSPARDGTVTALRAANVAPSIKRVVIISSFAAINHIKNGLWPEHTYTEADCNPSTWDEAVASNNGSFVYCASKEIAENAAWEFMETEKPHFTLTTFCPPMIYGPPFQPVSSLDRLNTSLNQLWTLWSGKAKEVPPTGLPCMVDVRDLAYVMVNSIKNPECPGQRFLVVGDHFSLDQAVFWVAEAFPEQAARMPKTDGKPARPHYKTDSSKAKKTFGIEWRSAKTTFVDTACALFEIEKELEKK</sequence>
<dbReference type="Pfam" id="PF01370">
    <property type="entry name" value="Epimerase"/>
    <property type="match status" value="1"/>
</dbReference>
<dbReference type="Proteomes" id="UP000076842">
    <property type="component" value="Unassembled WGS sequence"/>
</dbReference>
<gene>
    <name evidence="4" type="ORF">CALCODRAFT_509190</name>
</gene>
<dbReference type="EMBL" id="KV423971">
    <property type="protein sequence ID" value="KZT56863.1"/>
    <property type="molecule type" value="Genomic_DNA"/>
</dbReference>
<evidence type="ECO:0000259" key="3">
    <source>
        <dbReference type="Pfam" id="PF01370"/>
    </source>
</evidence>
<organism evidence="4 5">
    <name type="scientific">Calocera cornea HHB12733</name>
    <dbReference type="NCBI Taxonomy" id="1353952"/>
    <lineage>
        <taxon>Eukaryota</taxon>
        <taxon>Fungi</taxon>
        <taxon>Dikarya</taxon>
        <taxon>Basidiomycota</taxon>
        <taxon>Agaricomycotina</taxon>
        <taxon>Dacrymycetes</taxon>
        <taxon>Dacrymycetales</taxon>
        <taxon>Dacrymycetaceae</taxon>
        <taxon>Calocera</taxon>
    </lineage>
</organism>
<evidence type="ECO:0000313" key="5">
    <source>
        <dbReference type="Proteomes" id="UP000076842"/>
    </source>
</evidence>
<dbReference type="PANTHER" id="PTHR10366:SF564">
    <property type="entry name" value="STEROL-4-ALPHA-CARBOXYLATE 3-DEHYDROGENASE, DECARBOXYLATING"/>
    <property type="match status" value="1"/>
</dbReference>
<keyword evidence="1" id="KW-0560">Oxidoreductase</keyword>
<feature type="domain" description="NAD-dependent epimerase/dehydratase" evidence="3">
    <location>
        <begin position="5"/>
        <end position="201"/>
    </location>
</feature>